<comment type="caution">
    <text evidence="8">The sequence shown here is derived from an EMBL/GenBank/DDBJ whole genome shotgun (WGS) entry which is preliminary data.</text>
</comment>
<feature type="chain" id="PRO_5045260249" evidence="6">
    <location>
        <begin position="37"/>
        <end position="346"/>
    </location>
</feature>
<dbReference type="PANTHER" id="PTHR47359">
    <property type="entry name" value="PEPTIDOGLYCAN DL-ENDOPEPTIDASE CWLO"/>
    <property type="match status" value="1"/>
</dbReference>
<dbReference type="Gene3D" id="3.90.1720.10">
    <property type="entry name" value="endopeptidase domain like (from Nostoc punctiforme)"/>
    <property type="match status" value="1"/>
</dbReference>
<dbReference type="InterPro" id="IPR000064">
    <property type="entry name" value="NLP_P60_dom"/>
</dbReference>
<keyword evidence="3" id="KW-0378">Hydrolase</keyword>
<proteinExistence type="inferred from homology"/>
<evidence type="ECO:0000313" key="9">
    <source>
        <dbReference type="Proteomes" id="UP001596174"/>
    </source>
</evidence>
<evidence type="ECO:0000313" key="8">
    <source>
        <dbReference type="EMBL" id="MFC5906427.1"/>
    </source>
</evidence>
<keyword evidence="2" id="KW-0645">Protease</keyword>
<feature type="signal peptide" evidence="6">
    <location>
        <begin position="1"/>
        <end position="36"/>
    </location>
</feature>
<keyword evidence="9" id="KW-1185">Reference proteome</keyword>
<gene>
    <name evidence="8" type="ORF">ACFP3V_04240</name>
</gene>
<evidence type="ECO:0000256" key="5">
    <source>
        <dbReference type="SAM" id="MobiDB-lite"/>
    </source>
</evidence>
<dbReference type="Proteomes" id="UP001596174">
    <property type="component" value="Unassembled WGS sequence"/>
</dbReference>
<name>A0ABW1FYV9_9ACTN</name>
<dbReference type="EMBL" id="JBHSQJ010000012">
    <property type="protein sequence ID" value="MFC5906427.1"/>
    <property type="molecule type" value="Genomic_DNA"/>
</dbReference>
<feature type="region of interest" description="Disordered" evidence="5">
    <location>
        <begin position="44"/>
        <end position="69"/>
    </location>
</feature>
<organism evidence="8 9">
    <name type="scientific">Streptacidiphilus monticola</name>
    <dbReference type="NCBI Taxonomy" id="2161674"/>
    <lineage>
        <taxon>Bacteria</taxon>
        <taxon>Bacillati</taxon>
        <taxon>Actinomycetota</taxon>
        <taxon>Actinomycetes</taxon>
        <taxon>Kitasatosporales</taxon>
        <taxon>Streptomycetaceae</taxon>
        <taxon>Streptacidiphilus</taxon>
    </lineage>
</organism>
<dbReference type="PROSITE" id="PS51935">
    <property type="entry name" value="NLPC_P60"/>
    <property type="match status" value="1"/>
</dbReference>
<keyword evidence="4" id="KW-0788">Thiol protease</keyword>
<reference evidence="9" key="1">
    <citation type="journal article" date="2019" name="Int. J. Syst. Evol. Microbiol.">
        <title>The Global Catalogue of Microorganisms (GCM) 10K type strain sequencing project: providing services to taxonomists for standard genome sequencing and annotation.</title>
        <authorList>
            <consortium name="The Broad Institute Genomics Platform"/>
            <consortium name="The Broad Institute Genome Sequencing Center for Infectious Disease"/>
            <person name="Wu L."/>
            <person name="Ma J."/>
        </authorList>
    </citation>
    <scope>NUCLEOTIDE SEQUENCE [LARGE SCALE GENOMIC DNA]</scope>
    <source>
        <strain evidence="9">JCM 4816</strain>
    </source>
</reference>
<keyword evidence="6" id="KW-0732">Signal</keyword>
<evidence type="ECO:0000259" key="7">
    <source>
        <dbReference type="PROSITE" id="PS51935"/>
    </source>
</evidence>
<dbReference type="RefSeq" id="WP_380579819.1">
    <property type="nucleotide sequence ID" value="NZ_JBHSQJ010000012.1"/>
</dbReference>
<dbReference type="InterPro" id="IPR051794">
    <property type="entry name" value="PG_Endopeptidase_C40"/>
</dbReference>
<accession>A0ABW1FYV9</accession>
<dbReference type="InterPro" id="IPR038765">
    <property type="entry name" value="Papain-like_cys_pep_sf"/>
</dbReference>
<feature type="compositionally biased region" description="Basic and acidic residues" evidence="5">
    <location>
        <begin position="44"/>
        <end position="56"/>
    </location>
</feature>
<dbReference type="Pfam" id="PF00877">
    <property type="entry name" value="NLPC_P60"/>
    <property type="match status" value="1"/>
</dbReference>
<comment type="similarity">
    <text evidence="1">Belongs to the peptidase C40 family.</text>
</comment>
<dbReference type="PANTHER" id="PTHR47359:SF3">
    <property type="entry name" value="NLP_P60 DOMAIN-CONTAINING PROTEIN-RELATED"/>
    <property type="match status" value="1"/>
</dbReference>
<dbReference type="SUPFAM" id="SSF54001">
    <property type="entry name" value="Cysteine proteinases"/>
    <property type="match status" value="1"/>
</dbReference>
<evidence type="ECO:0000256" key="2">
    <source>
        <dbReference type="ARBA" id="ARBA00022670"/>
    </source>
</evidence>
<evidence type="ECO:0000256" key="4">
    <source>
        <dbReference type="ARBA" id="ARBA00022807"/>
    </source>
</evidence>
<feature type="domain" description="NlpC/P60" evidence="7">
    <location>
        <begin position="230"/>
        <end position="346"/>
    </location>
</feature>
<protein>
    <submittedName>
        <fullName evidence="8">NlpC/P60 family protein</fullName>
    </submittedName>
</protein>
<evidence type="ECO:0000256" key="3">
    <source>
        <dbReference type="ARBA" id="ARBA00022801"/>
    </source>
</evidence>
<evidence type="ECO:0000256" key="1">
    <source>
        <dbReference type="ARBA" id="ARBA00007074"/>
    </source>
</evidence>
<evidence type="ECO:0000256" key="6">
    <source>
        <dbReference type="SAM" id="SignalP"/>
    </source>
</evidence>
<sequence length="346" mass="36450">MASHRRPKQPSRARISVLTAAAATAVALSAQTAAHADPKLTVKQAKSEVDADRRDAAAATEKYNNAKEQQQALQHKVSLLQDEIARQQAVVNQELEGLGQVASSQYAEGAIDPTVQLMLSSDPQGYLQRAVAQDQVTQAQADQLAQLVEQQQLLQREKQEAAGVLAAEQKLLDQMRGIKNSAQAKLRHAQSVLAQLSPAQRAQAGAGYNYGTVKAQGTGSVKDINLSGISAAAQTAMQAAMSKVGVAPYSYGASGPNAFDCSGLVMWAYAQAGVSLPHSSYALESVGTAVPSLADAKVGDIIVNENGGHVGLYAGNGMLLNAPEYGYTVSIQPLSYFGRIVAIRRI</sequence>